<keyword evidence="3" id="KW-0560">Oxidoreductase</keyword>
<protein>
    <submittedName>
        <fullName evidence="4">Isoflavone reductase like P3</fullName>
    </submittedName>
</protein>
<dbReference type="OrthoDB" id="419598at2759"/>
<organism evidence="4 5">
    <name type="scientific">Fusarium albosuccineum</name>
    <dbReference type="NCBI Taxonomy" id="1237068"/>
    <lineage>
        <taxon>Eukaryota</taxon>
        <taxon>Fungi</taxon>
        <taxon>Dikarya</taxon>
        <taxon>Ascomycota</taxon>
        <taxon>Pezizomycotina</taxon>
        <taxon>Sordariomycetes</taxon>
        <taxon>Hypocreomycetidae</taxon>
        <taxon>Hypocreales</taxon>
        <taxon>Nectriaceae</taxon>
        <taxon>Fusarium</taxon>
        <taxon>Fusarium decemcellulare species complex</taxon>
    </lineage>
</organism>
<name>A0A8H4L9Q3_9HYPO</name>
<dbReference type="Proteomes" id="UP000554235">
    <property type="component" value="Unassembled WGS sequence"/>
</dbReference>
<dbReference type="SUPFAM" id="SSF51735">
    <property type="entry name" value="NAD(P)-binding Rossmann-fold domains"/>
    <property type="match status" value="1"/>
</dbReference>
<evidence type="ECO:0000256" key="3">
    <source>
        <dbReference type="ARBA" id="ARBA00023002"/>
    </source>
</evidence>
<dbReference type="EMBL" id="JAADYS010001306">
    <property type="protein sequence ID" value="KAF4463798.1"/>
    <property type="molecule type" value="Genomic_DNA"/>
</dbReference>
<evidence type="ECO:0000256" key="2">
    <source>
        <dbReference type="ARBA" id="ARBA00022857"/>
    </source>
</evidence>
<evidence type="ECO:0000313" key="5">
    <source>
        <dbReference type="Proteomes" id="UP000554235"/>
    </source>
</evidence>
<keyword evidence="2" id="KW-0521">NADP</keyword>
<comment type="similarity">
    <text evidence="1">Belongs to the NmrA-type oxidoreductase family. Isoflavone reductase subfamily.</text>
</comment>
<proteinExistence type="inferred from homology"/>
<accession>A0A8H4L9Q3</accession>
<evidence type="ECO:0000256" key="1">
    <source>
        <dbReference type="ARBA" id="ARBA00005725"/>
    </source>
</evidence>
<dbReference type="GO" id="GO:0016491">
    <property type="term" value="F:oxidoreductase activity"/>
    <property type="evidence" value="ECO:0007669"/>
    <property type="project" value="UniProtKB-KW"/>
</dbReference>
<reference evidence="4 5" key="1">
    <citation type="submission" date="2020-01" db="EMBL/GenBank/DDBJ databases">
        <title>Identification and distribution of gene clusters putatively required for synthesis of sphingolipid metabolism inhibitors in phylogenetically diverse species of the filamentous fungus Fusarium.</title>
        <authorList>
            <person name="Kim H.-S."/>
            <person name="Busman M."/>
            <person name="Brown D.W."/>
            <person name="Divon H."/>
            <person name="Uhlig S."/>
            <person name="Proctor R.H."/>
        </authorList>
    </citation>
    <scope>NUCLEOTIDE SEQUENCE [LARGE SCALE GENOMIC DNA]</scope>
    <source>
        <strain evidence="4 5">NRRL 20459</strain>
    </source>
</reference>
<dbReference type="AlphaFoldDB" id="A0A8H4L9Q3"/>
<dbReference type="Gene3D" id="3.40.50.720">
    <property type="entry name" value="NAD(P)-binding Rossmann-like Domain"/>
    <property type="match status" value="1"/>
</dbReference>
<keyword evidence="5" id="KW-1185">Reference proteome</keyword>
<dbReference type="PANTHER" id="PTHR47706">
    <property type="entry name" value="NMRA-LIKE FAMILY PROTEIN"/>
    <property type="match status" value="1"/>
</dbReference>
<dbReference type="InterPro" id="IPR051609">
    <property type="entry name" value="NmrA/Isoflavone_reductase-like"/>
</dbReference>
<sequence>MNIVSQTGHPLQSIVLYFWQLHRSVEDLISILEENKVDTVISALGGLAPPEAEKALIHAAEASSVTRRFIPSVSGIKYRRDQAWFPAAQAKLAAMAELEGTSLERTIICNGFFLDY</sequence>
<gene>
    <name evidence="4" type="ORF">FALBO_9370</name>
</gene>
<evidence type="ECO:0000313" key="4">
    <source>
        <dbReference type="EMBL" id="KAF4463798.1"/>
    </source>
</evidence>
<dbReference type="InterPro" id="IPR036291">
    <property type="entry name" value="NAD(P)-bd_dom_sf"/>
</dbReference>
<comment type="caution">
    <text evidence="4">The sequence shown here is derived from an EMBL/GenBank/DDBJ whole genome shotgun (WGS) entry which is preliminary data.</text>
</comment>
<dbReference type="PANTHER" id="PTHR47706:SF4">
    <property type="entry name" value="NMRA-LIKE DOMAIN-CONTAINING PROTEIN"/>
    <property type="match status" value="1"/>
</dbReference>